<protein>
    <recommendedName>
        <fullName evidence="1">Cyclic nucleotide-binding domain-containing protein</fullName>
    </recommendedName>
</protein>
<proteinExistence type="predicted"/>
<evidence type="ECO:0000313" key="2">
    <source>
        <dbReference type="EMBL" id="CAL1537061.1"/>
    </source>
</evidence>
<dbReference type="PROSITE" id="PS50042">
    <property type="entry name" value="CNMP_BINDING_3"/>
    <property type="match status" value="1"/>
</dbReference>
<reference evidence="2 3" key="1">
    <citation type="submission" date="2024-04" db="EMBL/GenBank/DDBJ databases">
        <authorList>
            <consortium name="Genoscope - CEA"/>
            <person name="William W."/>
        </authorList>
    </citation>
    <scope>NUCLEOTIDE SEQUENCE [LARGE SCALE GENOMIC DNA]</scope>
</reference>
<dbReference type="Proteomes" id="UP001497497">
    <property type="component" value="Unassembled WGS sequence"/>
</dbReference>
<gene>
    <name evidence="2" type="ORF">GSLYS_00010974001</name>
</gene>
<dbReference type="SUPFAM" id="SSF51206">
    <property type="entry name" value="cAMP-binding domain-like"/>
    <property type="match status" value="1"/>
</dbReference>
<name>A0AAV2HVU8_LYMST</name>
<dbReference type="InterPro" id="IPR018490">
    <property type="entry name" value="cNMP-bd_dom_sf"/>
</dbReference>
<organism evidence="2 3">
    <name type="scientific">Lymnaea stagnalis</name>
    <name type="common">Great pond snail</name>
    <name type="synonym">Helix stagnalis</name>
    <dbReference type="NCBI Taxonomy" id="6523"/>
    <lineage>
        <taxon>Eukaryota</taxon>
        <taxon>Metazoa</taxon>
        <taxon>Spiralia</taxon>
        <taxon>Lophotrochozoa</taxon>
        <taxon>Mollusca</taxon>
        <taxon>Gastropoda</taxon>
        <taxon>Heterobranchia</taxon>
        <taxon>Euthyneura</taxon>
        <taxon>Panpulmonata</taxon>
        <taxon>Hygrophila</taxon>
        <taxon>Lymnaeoidea</taxon>
        <taxon>Lymnaeidae</taxon>
        <taxon>Lymnaea</taxon>
    </lineage>
</organism>
<feature type="domain" description="Cyclic nucleotide-binding" evidence="1">
    <location>
        <begin position="1"/>
        <end position="33"/>
    </location>
</feature>
<dbReference type="InterPro" id="IPR014710">
    <property type="entry name" value="RmlC-like_jellyroll"/>
</dbReference>
<evidence type="ECO:0000313" key="3">
    <source>
        <dbReference type="Proteomes" id="UP001497497"/>
    </source>
</evidence>
<dbReference type="EMBL" id="CAXITT010000247">
    <property type="protein sequence ID" value="CAL1537061.1"/>
    <property type="molecule type" value="Genomic_DNA"/>
</dbReference>
<keyword evidence="3" id="KW-1185">Reference proteome</keyword>
<dbReference type="InterPro" id="IPR000595">
    <property type="entry name" value="cNMP-bd_dom"/>
</dbReference>
<evidence type="ECO:0000259" key="1">
    <source>
        <dbReference type="PROSITE" id="PS50042"/>
    </source>
</evidence>
<dbReference type="AlphaFoldDB" id="A0AAV2HVU8"/>
<feature type="non-terminal residue" evidence="2">
    <location>
        <position position="166"/>
    </location>
</feature>
<accession>A0AAV2HVU8</accession>
<dbReference type="Gene3D" id="2.60.120.10">
    <property type="entry name" value="Jelly Rolls"/>
    <property type="match status" value="1"/>
</dbReference>
<sequence length="166" mass="18290">MSSFSKGSIITKQTSLSEYIYVVKSGTVKVMTKLKGPAPTKRYKCVNITMPPKARRKSRYGVGLIPPIRKGSLAPLRPTVSQLSTQRKSIKSAAFGEMEIIRNTYGLDSPIELEEEELTSEPPTRSEVALEETVYDPGCVECPPECQDYVNANDTTPDDQMNARGA</sequence>
<comment type="caution">
    <text evidence="2">The sequence shown here is derived from an EMBL/GenBank/DDBJ whole genome shotgun (WGS) entry which is preliminary data.</text>
</comment>